<evidence type="ECO:0000256" key="1">
    <source>
        <dbReference type="ARBA" id="ARBA00004651"/>
    </source>
</evidence>
<accession>A0A2K8NYW8</accession>
<dbReference type="CDD" id="cd06261">
    <property type="entry name" value="TM_PBP2"/>
    <property type="match status" value="1"/>
</dbReference>
<dbReference type="PANTHER" id="PTHR30043:SF1">
    <property type="entry name" value="ABC TRANSPORT SYSTEM PERMEASE PROTEIN P69"/>
    <property type="match status" value="1"/>
</dbReference>
<feature type="transmembrane region" description="Helical" evidence="7">
    <location>
        <begin position="28"/>
        <end position="48"/>
    </location>
</feature>
<feature type="transmembrane region" description="Helical" evidence="7">
    <location>
        <begin position="646"/>
        <end position="665"/>
    </location>
</feature>
<evidence type="ECO:0000256" key="7">
    <source>
        <dbReference type="RuleBase" id="RU363032"/>
    </source>
</evidence>
<dbReference type="KEGG" id="esx:ESOMN_v1c00220"/>
<feature type="transmembrane region" description="Helical" evidence="7">
    <location>
        <begin position="542"/>
        <end position="558"/>
    </location>
</feature>
<feature type="transmembrane region" description="Helical" evidence="7">
    <location>
        <begin position="99"/>
        <end position="125"/>
    </location>
</feature>
<dbReference type="GO" id="GO:0005886">
    <property type="term" value="C:plasma membrane"/>
    <property type="evidence" value="ECO:0007669"/>
    <property type="project" value="UniProtKB-SubCell"/>
</dbReference>
<dbReference type="RefSeq" id="WP_024863645.1">
    <property type="nucleotide sequence ID" value="NZ_CP024965.1"/>
</dbReference>
<gene>
    <name evidence="10" type="primary">phnE</name>
    <name evidence="10" type="ORF">ESOMN_v1c00220</name>
</gene>
<dbReference type="Gene3D" id="1.10.3720.10">
    <property type="entry name" value="MetI-like"/>
    <property type="match status" value="2"/>
</dbReference>
<name>A0A2K8NYW8_9MOLU</name>
<evidence type="ECO:0000313" key="11">
    <source>
        <dbReference type="Proteomes" id="UP000232230"/>
    </source>
</evidence>
<feature type="transmembrane region" description="Helical" evidence="7">
    <location>
        <begin position="505"/>
        <end position="530"/>
    </location>
</feature>
<dbReference type="GO" id="GO:0055085">
    <property type="term" value="P:transmembrane transport"/>
    <property type="evidence" value="ECO:0007669"/>
    <property type="project" value="InterPro"/>
</dbReference>
<evidence type="ECO:0000256" key="8">
    <source>
        <dbReference type="SAM" id="Coils"/>
    </source>
</evidence>
<dbReference type="Pfam" id="PF00528">
    <property type="entry name" value="BPD_transp_1"/>
    <property type="match status" value="2"/>
</dbReference>
<reference evidence="10 11" key="1">
    <citation type="submission" date="2017-11" db="EMBL/GenBank/DDBJ databases">
        <title>Genome sequence of Entomoplasma somnilux PYAN-1 (ATCC 49194).</title>
        <authorList>
            <person name="Lo W.-S."/>
            <person name="Gasparich G.E."/>
            <person name="Kuo C.-H."/>
        </authorList>
    </citation>
    <scope>NUCLEOTIDE SEQUENCE [LARGE SCALE GENOMIC DNA]</scope>
    <source>
        <strain evidence="10 11">PYAN-1</strain>
    </source>
</reference>
<evidence type="ECO:0000256" key="2">
    <source>
        <dbReference type="ARBA" id="ARBA00022448"/>
    </source>
</evidence>
<feature type="transmembrane region" description="Helical" evidence="7">
    <location>
        <begin position="564"/>
        <end position="589"/>
    </location>
</feature>
<dbReference type="AlphaFoldDB" id="A0A2K8NYW8"/>
<feature type="transmembrane region" description="Helical" evidence="7">
    <location>
        <begin position="449"/>
        <end position="466"/>
    </location>
</feature>
<feature type="domain" description="ABC transmembrane type-1" evidence="9">
    <location>
        <begin position="95"/>
        <end position="278"/>
    </location>
</feature>
<keyword evidence="8" id="KW-0175">Coiled coil</keyword>
<comment type="subcellular location">
    <subcellularLocation>
        <location evidence="1 7">Cell membrane</location>
        <topology evidence="1 7">Multi-pass membrane protein</topology>
    </subcellularLocation>
</comment>
<keyword evidence="11" id="KW-1185">Reference proteome</keyword>
<feature type="coiled-coil region" evidence="8">
    <location>
        <begin position="792"/>
        <end position="845"/>
    </location>
</feature>
<dbReference type="Proteomes" id="UP000232230">
    <property type="component" value="Chromosome"/>
</dbReference>
<dbReference type="PROSITE" id="PS50928">
    <property type="entry name" value="ABC_TM1"/>
    <property type="match status" value="2"/>
</dbReference>
<feature type="transmembrane region" description="Helical" evidence="7">
    <location>
        <begin position="260"/>
        <end position="280"/>
    </location>
</feature>
<dbReference type="PANTHER" id="PTHR30043">
    <property type="entry name" value="PHOSPHONATES TRANSPORT SYSTEM PERMEASE PROTEIN"/>
    <property type="match status" value="1"/>
</dbReference>
<evidence type="ECO:0000256" key="4">
    <source>
        <dbReference type="ARBA" id="ARBA00022692"/>
    </source>
</evidence>
<keyword evidence="4 7" id="KW-0812">Transmembrane</keyword>
<proteinExistence type="inferred from homology"/>
<evidence type="ECO:0000256" key="5">
    <source>
        <dbReference type="ARBA" id="ARBA00022989"/>
    </source>
</evidence>
<sequence length="864" mass="100283">MNRRRFNAIFNQKVLKIDGNLSKKPKRLFFWTMLIFTMFIIIFSFFTLDSKWSEFFRDLPNLFSRLKEMLHWDWNDFTSTQSNSDPFIKIAFQSILETIYMSIAGTFVGAFLAIPFAILASSNIIKNKFWNTLSRTILSIFRTIPSFVYALVLVSYFGPSTFTVMLALSIFTFSISGKSLYERIEQIDTKLFISAQATGASKFKSFIISVWPQISHHVLSITFYSLETNIRYVSIIAGVTNLGIGRLIDTSIAYDDWGRVGFLLTLLVVVILVLELIIWLTKKYIIEDKDFRIDQKLIKAKNKKISFINKQTNLKFYFEKVIAKNINSEILKEQKNSSRYKSLILQKRQMKHTFFKDYNQKVTEDNTKYKNIIKNHINENLFANDKETGTLIRIDKITKIKTKLKIEKLKIAEIEKIEEKFLKKQSEILQSLTVNNVFGNAPKKYLKKFILYGIMLLIFVLSVWNVKWDIPNSETIQQMNRDLLKIFNISWSSIFTTNENATYSVVYLLAETISIAVVGTFIGAFIAYVFGMLSSEKITNKYVARVFLLLTTMIRAVPTYIYALILVIVIGIGPFTGTMALIMGTIGMLTKYNRELFDDINQKVVFQLEATGLNWFGKIKYGVINQTSSSAISNIIYRFDINYKEVIVLGIVGAGNMGIVLKGYFNDQYFAEFGALLLGIIVVTLLIEYVSGALRNKINNEENIKWIAKLINLANQKIFIIFKANEKMLNLEKKLSFAESSALYTYTNQQIYSRAKNISKKNKTKFNKAWKIAYVEYFDLEISWEIPVEIVFKNHILEIKELKKQIRTKRKNWIIKTKLEAKKNLSNIKNERKNANDEIKKNELNNSIRYTKNWKKIKLTNINY</sequence>
<keyword evidence="6 7" id="KW-0472">Membrane</keyword>
<organism evidence="10 11">
    <name type="scientific">Williamsoniiplasma somnilux</name>
    <dbReference type="NCBI Taxonomy" id="215578"/>
    <lineage>
        <taxon>Bacteria</taxon>
        <taxon>Bacillati</taxon>
        <taxon>Mycoplasmatota</taxon>
        <taxon>Mollicutes</taxon>
        <taxon>Entomoplasmatales</taxon>
        <taxon>Williamsoniiplasma</taxon>
    </lineage>
</organism>
<dbReference type="InterPro" id="IPR035906">
    <property type="entry name" value="MetI-like_sf"/>
</dbReference>
<evidence type="ECO:0000313" key="10">
    <source>
        <dbReference type="EMBL" id="ATZ18408.1"/>
    </source>
</evidence>
<keyword evidence="2 7" id="KW-0813">Transport</keyword>
<dbReference type="SUPFAM" id="SSF161098">
    <property type="entry name" value="MetI-like"/>
    <property type="match status" value="2"/>
</dbReference>
<keyword evidence="3" id="KW-1003">Cell membrane</keyword>
<comment type="similarity">
    <text evidence="7">Belongs to the binding-protein-dependent transport system permease family.</text>
</comment>
<feature type="transmembrane region" description="Helical" evidence="7">
    <location>
        <begin position="671"/>
        <end position="690"/>
    </location>
</feature>
<evidence type="ECO:0000259" key="9">
    <source>
        <dbReference type="PROSITE" id="PS50928"/>
    </source>
</evidence>
<feature type="domain" description="ABC transmembrane type-1" evidence="9">
    <location>
        <begin position="509"/>
        <end position="691"/>
    </location>
</feature>
<dbReference type="InterPro" id="IPR000515">
    <property type="entry name" value="MetI-like"/>
</dbReference>
<keyword evidence="5 7" id="KW-1133">Transmembrane helix</keyword>
<protein>
    <submittedName>
        <fullName evidence="10">Phosphonate transport system permease protein</fullName>
    </submittedName>
</protein>
<evidence type="ECO:0000256" key="6">
    <source>
        <dbReference type="ARBA" id="ARBA00023136"/>
    </source>
</evidence>
<dbReference type="EMBL" id="CP024965">
    <property type="protein sequence ID" value="ATZ18408.1"/>
    <property type="molecule type" value="Genomic_DNA"/>
</dbReference>
<evidence type="ECO:0000256" key="3">
    <source>
        <dbReference type="ARBA" id="ARBA00022475"/>
    </source>
</evidence>